<dbReference type="GO" id="GO:0042026">
    <property type="term" value="P:protein refolding"/>
    <property type="evidence" value="ECO:0007669"/>
    <property type="project" value="TreeGrafter"/>
</dbReference>
<evidence type="ECO:0000256" key="2">
    <source>
        <dbReference type="ARBA" id="ARBA00022833"/>
    </source>
</evidence>
<dbReference type="CDD" id="cd00498">
    <property type="entry name" value="Hsp33"/>
    <property type="match status" value="1"/>
</dbReference>
<dbReference type="GO" id="GO:0051082">
    <property type="term" value="F:unfolded protein binding"/>
    <property type="evidence" value="ECO:0007669"/>
    <property type="project" value="UniProtKB-UniRule"/>
</dbReference>
<dbReference type="Proteomes" id="UP000615026">
    <property type="component" value="Unassembled WGS sequence"/>
</dbReference>
<keyword evidence="8" id="KW-1185">Reference proteome</keyword>
<comment type="PTM">
    <text evidence="6">Under oxidizing conditions two disulfide bonds are formed involving the reactive cysteines. Under reducing conditions zinc is bound to the reactive cysteines and the protein is inactive.</text>
</comment>
<evidence type="ECO:0000256" key="5">
    <source>
        <dbReference type="ARBA" id="ARBA00023284"/>
    </source>
</evidence>
<name>A0A928ZW34_LEPEC</name>
<dbReference type="InterPro" id="IPR016154">
    <property type="entry name" value="Heat_shock_Hsp33_C"/>
</dbReference>
<accession>A0A928ZW34</accession>
<evidence type="ECO:0000256" key="3">
    <source>
        <dbReference type="ARBA" id="ARBA00023157"/>
    </source>
</evidence>
<keyword evidence="5 6" id="KW-0676">Redox-active center</keyword>
<comment type="similarity">
    <text evidence="6">Belongs to the HSP33 family.</text>
</comment>
<dbReference type="SUPFAM" id="SSF118352">
    <property type="entry name" value="HSP33 redox switch-like"/>
    <property type="match status" value="1"/>
</dbReference>
<keyword evidence="3 6" id="KW-1015">Disulfide bond</keyword>
<dbReference type="Pfam" id="PF01430">
    <property type="entry name" value="HSP33"/>
    <property type="match status" value="1"/>
</dbReference>
<organism evidence="7 8">
    <name type="scientific">Leptolyngbya cf. ectocarpi LEGE 11479</name>
    <dbReference type="NCBI Taxonomy" id="1828722"/>
    <lineage>
        <taxon>Bacteria</taxon>
        <taxon>Bacillati</taxon>
        <taxon>Cyanobacteriota</taxon>
        <taxon>Cyanophyceae</taxon>
        <taxon>Leptolyngbyales</taxon>
        <taxon>Leptolyngbyaceae</taxon>
        <taxon>Leptolyngbya group</taxon>
        <taxon>Leptolyngbya</taxon>
    </lineage>
</organism>
<feature type="disulfide bond" description="Redox-active" evidence="6">
    <location>
        <begin position="273"/>
        <end position="276"/>
    </location>
</feature>
<dbReference type="PANTHER" id="PTHR30111">
    <property type="entry name" value="33 KDA CHAPERONIN"/>
    <property type="match status" value="1"/>
</dbReference>
<dbReference type="Gene3D" id="3.55.30.10">
    <property type="entry name" value="Hsp33 domain"/>
    <property type="match status" value="1"/>
</dbReference>
<dbReference type="EMBL" id="JADEXP010000177">
    <property type="protein sequence ID" value="MBE9068530.1"/>
    <property type="molecule type" value="Genomic_DNA"/>
</dbReference>
<keyword evidence="4 6" id="KW-0143">Chaperone</keyword>
<evidence type="ECO:0000256" key="4">
    <source>
        <dbReference type="ARBA" id="ARBA00023186"/>
    </source>
</evidence>
<gene>
    <name evidence="6 7" type="primary">hslO</name>
    <name evidence="7" type="ORF">IQ260_17925</name>
</gene>
<dbReference type="InterPro" id="IPR016153">
    <property type="entry name" value="Heat_shock_Hsp33_N"/>
</dbReference>
<dbReference type="PANTHER" id="PTHR30111:SF1">
    <property type="entry name" value="33 KDA CHAPERONIN"/>
    <property type="match status" value="1"/>
</dbReference>
<proteinExistence type="inferred from homology"/>
<keyword evidence="2 6" id="KW-0862">Zinc</keyword>
<feature type="disulfide bond" description="Redox-active" evidence="6">
    <location>
        <begin position="240"/>
        <end position="242"/>
    </location>
</feature>
<comment type="caution">
    <text evidence="7">The sequence shown here is derived from an EMBL/GenBank/DDBJ whole genome shotgun (WGS) entry which is preliminary data.</text>
</comment>
<dbReference type="SUPFAM" id="SSF64397">
    <property type="entry name" value="Hsp33 domain"/>
    <property type="match status" value="1"/>
</dbReference>
<protein>
    <recommendedName>
        <fullName evidence="6">33 kDa chaperonin</fullName>
    </recommendedName>
    <alternativeName>
        <fullName evidence="6">Heat shock protein 33 homolog</fullName>
        <shortName evidence="6">HSP33</shortName>
    </alternativeName>
</protein>
<dbReference type="HAMAP" id="MF_00117">
    <property type="entry name" value="HslO"/>
    <property type="match status" value="1"/>
</dbReference>
<dbReference type="Gene3D" id="3.90.1280.10">
    <property type="entry name" value="HSP33 redox switch-like"/>
    <property type="match status" value="1"/>
</dbReference>
<dbReference type="RefSeq" id="WP_193994475.1">
    <property type="nucleotide sequence ID" value="NZ_JADEXP010000177.1"/>
</dbReference>
<comment type="subcellular location">
    <subcellularLocation>
        <location evidence="6">Cytoplasm</location>
    </subcellularLocation>
</comment>
<dbReference type="PIRSF" id="PIRSF005261">
    <property type="entry name" value="Heat_shock_Hsp33"/>
    <property type="match status" value="1"/>
</dbReference>
<keyword evidence="1 6" id="KW-0963">Cytoplasm</keyword>
<evidence type="ECO:0000256" key="6">
    <source>
        <dbReference type="HAMAP-Rule" id="MF_00117"/>
    </source>
</evidence>
<comment type="function">
    <text evidence="6">Redox regulated molecular chaperone. Protects both thermally unfolding and oxidatively damaged proteins from irreversible aggregation. Plays an important role in the bacterial defense system toward oxidative stress.</text>
</comment>
<evidence type="ECO:0000313" key="7">
    <source>
        <dbReference type="EMBL" id="MBE9068530.1"/>
    </source>
</evidence>
<reference evidence="7" key="1">
    <citation type="submission" date="2020-10" db="EMBL/GenBank/DDBJ databases">
        <authorList>
            <person name="Castelo-Branco R."/>
            <person name="Eusebio N."/>
            <person name="Adriana R."/>
            <person name="Vieira A."/>
            <person name="Brugerolle De Fraissinette N."/>
            <person name="Rezende De Castro R."/>
            <person name="Schneider M.P."/>
            <person name="Vasconcelos V."/>
            <person name="Leao P.N."/>
        </authorList>
    </citation>
    <scope>NUCLEOTIDE SEQUENCE</scope>
    <source>
        <strain evidence="7">LEGE 11479</strain>
    </source>
</reference>
<dbReference type="GO" id="GO:0044183">
    <property type="term" value="F:protein folding chaperone"/>
    <property type="evidence" value="ECO:0007669"/>
    <property type="project" value="TreeGrafter"/>
</dbReference>
<dbReference type="InterPro" id="IPR000397">
    <property type="entry name" value="Heat_shock_Hsp33"/>
</dbReference>
<evidence type="ECO:0000256" key="1">
    <source>
        <dbReference type="ARBA" id="ARBA00022490"/>
    </source>
</evidence>
<dbReference type="GO" id="GO:0005737">
    <property type="term" value="C:cytoplasm"/>
    <property type="evidence" value="ECO:0007669"/>
    <property type="project" value="UniProtKB-SubCell"/>
</dbReference>
<evidence type="ECO:0000313" key="8">
    <source>
        <dbReference type="Proteomes" id="UP000615026"/>
    </source>
</evidence>
<dbReference type="AlphaFoldDB" id="A0A928ZW34"/>
<sequence>MADQLIRAVAADGGIRVVGAITTRLVEEARTRHRLSYVATAALGRTLTAGALLVSNMKREDARVNIQIQGDGPLGGILVDARLDGSVRGYVSDPSVELPPNAQGKLDVGAAVGRNGYLYVVRDAGLGYPYSSTVELVSGEIGDDLTQYLATSEQTPSALVLGVFVDQHGVEAAGGLLLQILPKAATDDRLITTLESRLASLAGFTPLLRAQKTLPQIIEDLVGDMGLEIFPESQLLRFHCPCDSQRLLSALKLLGEEELEDMINKREPAEAVCHFCSNTYEAKCDRLTDILSELKLENANRA</sequence>
<dbReference type="NCBIfam" id="NF001033">
    <property type="entry name" value="PRK00114.1"/>
    <property type="match status" value="1"/>
</dbReference>